<evidence type="ECO:0000256" key="2">
    <source>
        <dbReference type="SAM" id="Phobius"/>
    </source>
</evidence>
<keyword evidence="2" id="KW-0812">Transmembrane</keyword>
<organism evidence="3">
    <name type="scientific">Phytobacter massiliensis</name>
    <dbReference type="NCBI Taxonomy" id="1485952"/>
    <lineage>
        <taxon>Bacteria</taxon>
        <taxon>Pseudomonadati</taxon>
        <taxon>Pseudomonadota</taxon>
        <taxon>Gammaproteobacteria</taxon>
        <taxon>Enterobacterales</taxon>
        <taxon>Enterobacteriaceae</taxon>
        <taxon>Phytobacter</taxon>
    </lineage>
</organism>
<proteinExistence type="predicted"/>
<feature type="region of interest" description="Disordered" evidence="1">
    <location>
        <begin position="45"/>
        <end position="65"/>
    </location>
</feature>
<accession>A0A6N3E673</accession>
<gene>
    <name evidence="3" type="ORF">EMLFYP7_02106</name>
</gene>
<evidence type="ECO:0000256" key="1">
    <source>
        <dbReference type="SAM" id="MobiDB-lite"/>
    </source>
</evidence>
<keyword evidence="2" id="KW-0472">Membrane</keyword>
<dbReference type="AlphaFoldDB" id="A0A6N3E673"/>
<name>A0A6N3E673_9ENTR</name>
<dbReference type="EMBL" id="CACRTZ010000016">
    <property type="protein sequence ID" value="VYU36202.1"/>
    <property type="molecule type" value="Genomic_DNA"/>
</dbReference>
<keyword evidence="2" id="KW-1133">Transmembrane helix</keyword>
<feature type="compositionally biased region" description="Polar residues" evidence="1">
    <location>
        <begin position="56"/>
        <end position="65"/>
    </location>
</feature>
<reference evidence="3" key="1">
    <citation type="submission" date="2019-11" db="EMBL/GenBank/DDBJ databases">
        <authorList>
            <person name="Feng L."/>
        </authorList>
    </citation>
    <scope>NUCLEOTIDE SEQUENCE</scope>
    <source>
        <strain evidence="3">EMassiliensisLFYP7</strain>
    </source>
</reference>
<dbReference type="RefSeq" id="WP_156566137.1">
    <property type="nucleotide sequence ID" value="NZ_CACRTZ010000016.1"/>
</dbReference>
<evidence type="ECO:0000313" key="3">
    <source>
        <dbReference type="EMBL" id="VYU36202.1"/>
    </source>
</evidence>
<feature type="transmembrane region" description="Helical" evidence="2">
    <location>
        <begin position="12"/>
        <end position="30"/>
    </location>
</feature>
<sequence length="353" mass="39809">MIEAINNSPFSVLIWGWIIVFNFTLILLVASRLYRWFSFSPVKVKNSGGQDKRKGTGSSEDITSVSSLNNAPTAQAIWQEINLSQFQHMLTALQSALKQSGYQLMFHGQGVHMHPHREEEVADNLMRARELFWAPNQTPDDIENLIASTRKSGYGKKMLREMLTSCAQRHWHLTPVRPEWELKSYPLRQVEVRVRGGVMMPVADLLPCLESMMQWVGDNPAASNQDAVYRRGIFRAGDSGVSDLEYEVRLRKNDEPPGLFPQAAGTTRPPCVEKEKESLRTTFRTHVTVFVQDITTSRHEIRTGLYQDAVRRIRDGEKEGADYDDDSGYAFFVNHPDSALLAVDAKGGGSSAH</sequence>
<protein>
    <submittedName>
        <fullName evidence="3">Uncharacterized protein</fullName>
    </submittedName>
</protein>